<dbReference type="FunFam" id="3.40.190.80:FF:000019">
    <property type="entry name" value="Inositol-1-monophosphatase"/>
    <property type="match status" value="1"/>
</dbReference>
<evidence type="ECO:0000256" key="4">
    <source>
        <dbReference type="PIRSR" id="PIRSR600760-2"/>
    </source>
</evidence>
<dbReference type="Pfam" id="PF00459">
    <property type="entry name" value="Inositol_P"/>
    <property type="match status" value="1"/>
</dbReference>
<comment type="cofactor">
    <cofactor evidence="4 5">
        <name>Mg(2+)</name>
        <dbReference type="ChEBI" id="CHEBI:18420"/>
    </cofactor>
</comment>
<accession>A0A2P7YEF1</accession>
<feature type="binding site" evidence="4">
    <location>
        <position position="260"/>
    </location>
    <ligand>
        <name>Mg(2+)</name>
        <dbReference type="ChEBI" id="CHEBI:18420"/>
        <label>1</label>
        <note>catalytic</note>
    </ligand>
</feature>
<organism evidence="7 8">
    <name type="scientific">Elsinoe australis</name>
    <dbReference type="NCBI Taxonomy" id="40998"/>
    <lineage>
        <taxon>Eukaryota</taxon>
        <taxon>Fungi</taxon>
        <taxon>Dikarya</taxon>
        <taxon>Ascomycota</taxon>
        <taxon>Pezizomycotina</taxon>
        <taxon>Dothideomycetes</taxon>
        <taxon>Dothideomycetidae</taxon>
        <taxon>Myriangiales</taxon>
        <taxon>Elsinoaceae</taxon>
        <taxon>Elsinoe</taxon>
    </lineage>
</organism>
<feature type="binding site" evidence="4">
    <location>
        <position position="107"/>
    </location>
    <ligand>
        <name>Mg(2+)</name>
        <dbReference type="ChEBI" id="CHEBI:18420"/>
        <label>1</label>
        <note>catalytic</note>
    </ligand>
</feature>
<keyword evidence="2 4" id="KW-0479">Metal-binding</keyword>
<dbReference type="AlphaFoldDB" id="A0A2P7YEF1"/>
<dbReference type="OrthoDB" id="10254945at2759"/>
<dbReference type="UniPathway" id="UPA00823">
    <property type="reaction ID" value="UER00788"/>
</dbReference>
<feature type="binding site" evidence="4">
    <location>
        <position position="106"/>
    </location>
    <ligand>
        <name>Mg(2+)</name>
        <dbReference type="ChEBI" id="CHEBI:18420"/>
        <label>1</label>
        <note>catalytic</note>
    </ligand>
</feature>
<dbReference type="PROSITE" id="PS00630">
    <property type="entry name" value="IMP_2"/>
    <property type="match status" value="1"/>
</dbReference>
<dbReference type="PROSITE" id="PS00629">
    <property type="entry name" value="IMP_1"/>
    <property type="match status" value="1"/>
</dbReference>
<dbReference type="CDD" id="cd01639">
    <property type="entry name" value="IMPase"/>
    <property type="match status" value="1"/>
</dbReference>
<evidence type="ECO:0000313" key="7">
    <source>
        <dbReference type="EMBL" id="PSK34339.1"/>
    </source>
</evidence>
<dbReference type="GO" id="GO:0006021">
    <property type="term" value="P:inositol biosynthetic process"/>
    <property type="evidence" value="ECO:0007669"/>
    <property type="project" value="UniProtKB-UniPathway"/>
</dbReference>
<dbReference type="PANTHER" id="PTHR20854:SF39">
    <property type="entry name" value="PROTEIN QUTG"/>
    <property type="match status" value="1"/>
</dbReference>
<dbReference type="InterPro" id="IPR020583">
    <property type="entry name" value="Inositol_monoP_metal-BS"/>
</dbReference>
<sequence>MSGNLSEEELSEIYEFAIQLGKDAGQMLLDGQFARMGGGAALASRPSSTTPSRPDTPRTRTALYPPLPSSPATNYIFSFIGEETYSRGSTKDYLLTSSPTWIVDPLDGTVNYTHLFPTYCVSIAFCVSSRPVIGVISAPFLSQLFTACTGRGAWLTTPSLGQDPRRLPLARDPVPPLPRDAPKGCVFGCEWGKDRRDTKEGNLWRKVESFVNMAAEIGGRGGKGGMVHGVRSLGSATLDLAYVALGGVDIWWEGGCWEWDVAAGVCILEEAGGLVTTAKPPEDIETAKVEDAKLGSRLYLAIRAAGDSEGESGRQAQERLVREVWKRVHTLDYNRPGI</sequence>
<dbReference type="Gene3D" id="3.30.540.10">
    <property type="entry name" value="Fructose-1,6-Bisphosphatase, subunit A, domain 1"/>
    <property type="match status" value="1"/>
</dbReference>
<gene>
    <name evidence="7" type="ORF">B9Z65_8665</name>
</gene>
<keyword evidence="3 4" id="KW-0460">Magnesium</keyword>
<dbReference type="PANTHER" id="PTHR20854">
    <property type="entry name" value="INOSITOL MONOPHOSPHATASE"/>
    <property type="match status" value="1"/>
</dbReference>
<comment type="catalytic activity">
    <reaction evidence="5">
        <text>a myo-inositol phosphate + H2O = myo-inositol + phosphate</text>
        <dbReference type="Rhea" id="RHEA:24056"/>
        <dbReference type="ChEBI" id="CHEBI:15377"/>
        <dbReference type="ChEBI" id="CHEBI:17268"/>
        <dbReference type="ChEBI" id="CHEBI:43474"/>
        <dbReference type="ChEBI" id="CHEBI:84139"/>
        <dbReference type="EC" id="3.1.3.25"/>
    </reaction>
</comment>
<feature type="binding site" evidence="4">
    <location>
        <position position="82"/>
    </location>
    <ligand>
        <name>Mg(2+)</name>
        <dbReference type="ChEBI" id="CHEBI:18420"/>
        <label>1</label>
        <note>catalytic</note>
    </ligand>
</feature>
<dbReference type="GO" id="GO:0008934">
    <property type="term" value="F:inositol monophosphate 1-phosphatase activity"/>
    <property type="evidence" value="ECO:0007669"/>
    <property type="project" value="InterPro"/>
</dbReference>
<evidence type="ECO:0000256" key="5">
    <source>
        <dbReference type="RuleBase" id="RU364068"/>
    </source>
</evidence>
<proteinExistence type="inferred from homology"/>
<feature type="region of interest" description="Disordered" evidence="6">
    <location>
        <begin position="39"/>
        <end position="64"/>
    </location>
</feature>
<dbReference type="InterPro" id="IPR033942">
    <property type="entry name" value="IMPase"/>
</dbReference>
<dbReference type="EMBL" id="NHZQ01000447">
    <property type="protein sequence ID" value="PSK34339.1"/>
    <property type="molecule type" value="Genomic_DNA"/>
</dbReference>
<evidence type="ECO:0000256" key="3">
    <source>
        <dbReference type="ARBA" id="ARBA00022842"/>
    </source>
</evidence>
<dbReference type="STRING" id="40998.A0A2P7YEF1"/>
<name>A0A2P7YEF1_9PEZI</name>
<evidence type="ECO:0000256" key="2">
    <source>
        <dbReference type="ARBA" id="ARBA00022723"/>
    </source>
</evidence>
<comment type="caution">
    <text evidence="7">The sequence shown here is derived from an EMBL/GenBank/DDBJ whole genome shotgun (WGS) entry which is preliminary data.</text>
</comment>
<dbReference type="EC" id="3.1.3.25" evidence="5"/>
<evidence type="ECO:0000256" key="6">
    <source>
        <dbReference type="SAM" id="MobiDB-lite"/>
    </source>
</evidence>
<dbReference type="Gene3D" id="3.40.190.80">
    <property type="match status" value="1"/>
</dbReference>
<dbReference type="PRINTS" id="PR00377">
    <property type="entry name" value="IMPHPHTASES"/>
</dbReference>
<keyword evidence="5" id="KW-0378">Hydrolase</keyword>
<evidence type="ECO:0000313" key="8">
    <source>
        <dbReference type="Proteomes" id="UP000243723"/>
    </source>
</evidence>
<keyword evidence="8" id="KW-1185">Reference proteome</keyword>
<protein>
    <recommendedName>
        <fullName evidence="5">Inositol-1-monophosphatase</fullName>
        <ecNumber evidence="5">3.1.3.25</ecNumber>
    </recommendedName>
</protein>
<evidence type="ECO:0000256" key="1">
    <source>
        <dbReference type="ARBA" id="ARBA00009759"/>
    </source>
</evidence>
<dbReference type="InterPro" id="IPR000760">
    <property type="entry name" value="Inositol_monophosphatase-like"/>
</dbReference>
<dbReference type="SUPFAM" id="SSF56655">
    <property type="entry name" value="Carbohydrate phosphatase"/>
    <property type="match status" value="1"/>
</dbReference>
<dbReference type="GO" id="GO:0046872">
    <property type="term" value="F:metal ion binding"/>
    <property type="evidence" value="ECO:0007669"/>
    <property type="project" value="UniProtKB-KW"/>
</dbReference>
<dbReference type="InterPro" id="IPR020550">
    <property type="entry name" value="Inositol_monophosphatase_CS"/>
</dbReference>
<reference evidence="7 8" key="1">
    <citation type="submission" date="2017-05" db="EMBL/GenBank/DDBJ databases">
        <title>Draft genome sequence of Elsinoe australis.</title>
        <authorList>
            <person name="Cheng Q."/>
        </authorList>
    </citation>
    <scope>NUCLEOTIDE SEQUENCE [LARGE SCALE GENOMIC DNA]</scope>
    <source>
        <strain evidence="7 8">NL1</strain>
    </source>
</reference>
<comment type="similarity">
    <text evidence="1 5">Belongs to the inositol monophosphatase superfamily.</text>
</comment>
<feature type="binding site" evidence="4">
    <location>
        <position position="104"/>
    </location>
    <ligand>
        <name>Mg(2+)</name>
        <dbReference type="ChEBI" id="CHEBI:18420"/>
        <label>1</label>
        <note>catalytic</note>
    </ligand>
</feature>
<dbReference type="GO" id="GO:0046854">
    <property type="term" value="P:phosphatidylinositol phosphate biosynthetic process"/>
    <property type="evidence" value="ECO:0007669"/>
    <property type="project" value="InterPro"/>
</dbReference>
<comment type="pathway">
    <text evidence="5">Polyol metabolism; myo-inositol biosynthesis; myo-inositol from D-glucose 6-phosphate: step 2/2.</text>
</comment>
<dbReference type="Proteomes" id="UP000243723">
    <property type="component" value="Unassembled WGS sequence"/>
</dbReference>
<dbReference type="GO" id="GO:0007165">
    <property type="term" value="P:signal transduction"/>
    <property type="evidence" value="ECO:0007669"/>
    <property type="project" value="TreeGrafter"/>
</dbReference>
<feature type="compositionally biased region" description="Low complexity" evidence="6">
    <location>
        <begin position="44"/>
        <end position="53"/>
    </location>
</feature>